<organism evidence="5 6">
    <name type="scientific">Skeletonema marinoi</name>
    <dbReference type="NCBI Taxonomy" id="267567"/>
    <lineage>
        <taxon>Eukaryota</taxon>
        <taxon>Sar</taxon>
        <taxon>Stramenopiles</taxon>
        <taxon>Ochrophyta</taxon>
        <taxon>Bacillariophyta</taxon>
        <taxon>Coscinodiscophyceae</taxon>
        <taxon>Thalassiosirophycidae</taxon>
        <taxon>Thalassiosirales</taxon>
        <taxon>Skeletonemataceae</taxon>
        <taxon>Skeletonema</taxon>
        <taxon>Skeletonema marinoi-dohrnii complex</taxon>
    </lineage>
</organism>
<reference evidence="5" key="1">
    <citation type="submission" date="2023-06" db="EMBL/GenBank/DDBJ databases">
        <title>Survivors Of The Sea: Transcriptome response of Skeletonema marinoi to long-term dormancy.</title>
        <authorList>
            <person name="Pinder M.I.M."/>
            <person name="Kourtchenko O."/>
            <person name="Robertson E.K."/>
            <person name="Larsson T."/>
            <person name="Maumus F."/>
            <person name="Osuna-Cruz C.M."/>
            <person name="Vancaester E."/>
            <person name="Stenow R."/>
            <person name="Vandepoele K."/>
            <person name="Ploug H."/>
            <person name="Bruchert V."/>
            <person name="Godhe A."/>
            <person name="Topel M."/>
        </authorList>
    </citation>
    <scope>NUCLEOTIDE SEQUENCE</scope>
    <source>
        <strain evidence="5">R05AC</strain>
    </source>
</reference>
<keyword evidence="1" id="KW-0810">Translation regulation</keyword>
<dbReference type="GO" id="GO:0003743">
    <property type="term" value="F:translation initiation factor activity"/>
    <property type="evidence" value="ECO:0007669"/>
    <property type="project" value="InterPro"/>
</dbReference>
<feature type="region of interest" description="Disordered" evidence="3">
    <location>
        <begin position="1"/>
        <end position="73"/>
    </location>
</feature>
<feature type="domain" description="SUI1" evidence="4">
    <location>
        <begin position="82"/>
        <end position="141"/>
    </location>
</feature>
<dbReference type="InterPro" id="IPR001950">
    <property type="entry name" value="SUI1"/>
</dbReference>
<accession>A0AAD8XSV3</accession>
<gene>
    <name evidence="5" type="ORF">QTG54_016502</name>
</gene>
<dbReference type="SUPFAM" id="SSF55159">
    <property type="entry name" value="eIF1-like"/>
    <property type="match status" value="1"/>
</dbReference>
<dbReference type="CDD" id="cd11567">
    <property type="entry name" value="YciH_like"/>
    <property type="match status" value="1"/>
</dbReference>
<dbReference type="EMBL" id="JATAAI010000057">
    <property type="protein sequence ID" value="KAK1732790.1"/>
    <property type="molecule type" value="Genomic_DNA"/>
</dbReference>
<evidence type="ECO:0000313" key="5">
    <source>
        <dbReference type="EMBL" id="KAK1732790.1"/>
    </source>
</evidence>
<feature type="compositionally biased region" description="Basic and acidic residues" evidence="3">
    <location>
        <begin position="1"/>
        <end position="29"/>
    </location>
</feature>
<dbReference type="Pfam" id="PF01253">
    <property type="entry name" value="SUI1"/>
    <property type="match status" value="1"/>
</dbReference>
<dbReference type="InterPro" id="IPR005872">
    <property type="entry name" value="SUI1_arc_bac"/>
</dbReference>
<evidence type="ECO:0000259" key="4">
    <source>
        <dbReference type="PROSITE" id="PS50296"/>
    </source>
</evidence>
<name>A0AAD8XSV3_9STRA</name>
<dbReference type="AlphaFoldDB" id="A0AAD8XSV3"/>
<dbReference type="InterPro" id="IPR036877">
    <property type="entry name" value="SUI1_dom_sf"/>
</dbReference>
<evidence type="ECO:0000256" key="1">
    <source>
        <dbReference type="ARBA" id="ARBA00022845"/>
    </source>
</evidence>
<feature type="compositionally biased region" description="Basic residues" evidence="3">
    <location>
        <begin position="37"/>
        <end position="50"/>
    </location>
</feature>
<proteinExistence type="predicted"/>
<dbReference type="Gene3D" id="3.30.780.10">
    <property type="entry name" value="SUI1-like domain"/>
    <property type="match status" value="1"/>
</dbReference>
<keyword evidence="6" id="KW-1185">Reference proteome</keyword>
<evidence type="ECO:0000313" key="6">
    <source>
        <dbReference type="Proteomes" id="UP001224775"/>
    </source>
</evidence>
<evidence type="ECO:0000256" key="3">
    <source>
        <dbReference type="SAM" id="MobiDB-lite"/>
    </source>
</evidence>
<dbReference type="Proteomes" id="UP001224775">
    <property type="component" value="Unassembled WGS sequence"/>
</dbReference>
<protein>
    <recommendedName>
        <fullName evidence="4">SUI1 domain-containing protein</fullName>
    </recommendedName>
</protein>
<sequence>MKEKMKNVNFDKLDEQVTKQRPLFPREMRNNNNTVQNKKKLSPKAARLQKQRTAGGNITSNLETTTSDQSPEKQAIQIRVAKRGSKTVTMMQGMTLPFKERKMLLKEMKTMLGGGGALVEGVLELQGSHSDKILEYLKSKGYSGAKKAG</sequence>
<keyword evidence="2" id="KW-0648">Protein biosynthesis</keyword>
<comment type="caution">
    <text evidence="5">The sequence shown here is derived from an EMBL/GenBank/DDBJ whole genome shotgun (WGS) entry which is preliminary data.</text>
</comment>
<evidence type="ECO:0000256" key="2">
    <source>
        <dbReference type="ARBA" id="ARBA00022917"/>
    </source>
</evidence>
<dbReference type="GO" id="GO:0006417">
    <property type="term" value="P:regulation of translation"/>
    <property type="evidence" value="ECO:0007669"/>
    <property type="project" value="UniProtKB-KW"/>
</dbReference>
<dbReference type="PROSITE" id="PS50296">
    <property type="entry name" value="SUI1"/>
    <property type="match status" value="1"/>
</dbReference>
<feature type="compositionally biased region" description="Polar residues" evidence="3">
    <location>
        <begin position="51"/>
        <end position="69"/>
    </location>
</feature>